<dbReference type="SUPFAM" id="SSF52540">
    <property type="entry name" value="P-loop containing nucleoside triphosphate hydrolases"/>
    <property type="match status" value="1"/>
</dbReference>
<comment type="function">
    <text evidence="5">Involved in mitochondrial fission. Acts as an adapter protein required to form mitochondrial fission complexes. Formation of these complexes is required to promote constriction and fission of the mitochondrial compartment at a late step in mitochondrial division.</text>
</comment>
<dbReference type="PANTHER" id="PTHR22847:SF637">
    <property type="entry name" value="WD REPEAT DOMAIN 5B"/>
    <property type="match status" value="1"/>
</dbReference>
<evidence type="ECO:0000256" key="1">
    <source>
        <dbReference type="ARBA" id="ARBA00022574"/>
    </source>
</evidence>
<proteinExistence type="inferred from homology"/>
<evidence type="ECO:0000256" key="2">
    <source>
        <dbReference type="ARBA" id="ARBA00022737"/>
    </source>
</evidence>
<comment type="similarity">
    <text evidence="3">Belongs to the WD repeat MDV1/CAF4 family.</text>
</comment>
<feature type="region of interest" description="Disordered" evidence="7">
    <location>
        <begin position="1322"/>
        <end position="1495"/>
    </location>
</feature>
<dbReference type="PROSITE" id="PS50082">
    <property type="entry name" value="WD_REPEATS_2"/>
    <property type="match status" value="1"/>
</dbReference>
<feature type="compositionally biased region" description="Low complexity" evidence="7">
    <location>
        <begin position="1822"/>
        <end position="1837"/>
    </location>
</feature>
<evidence type="ECO:0000313" key="9">
    <source>
        <dbReference type="EMBL" id="EPS38877.1"/>
    </source>
</evidence>
<dbReference type="PANTHER" id="PTHR22847">
    <property type="entry name" value="WD40 REPEAT PROTEIN"/>
    <property type="match status" value="1"/>
</dbReference>
<organism evidence="9 10">
    <name type="scientific">Dactylellina haptotyla (strain CBS 200.50)</name>
    <name type="common">Nematode-trapping fungus</name>
    <name type="synonym">Monacrosporium haptotylum</name>
    <dbReference type="NCBI Taxonomy" id="1284197"/>
    <lineage>
        <taxon>Eukaryota</taxon>
        <taxon>Fungi</taxon>
        <taxon>Dikarya</taxon>
        <taxon>Ascomycota</taxon>
        <taxon>Pezizomycotina</taxon>
        <taxon>Orbiliomycetes</taxon>
        <taxon>Orbiliales</taxon>
        <taxon>Orbiliaceae</taxon>
        <taxon>Dactylellina</taxon>
    </lineage>
</organism>
<sequence>MALEIIGGTASIVALVEVAGKIGLLCGKYISQVRDAQIEAERFSKEVELLSGLLKDVDKMLQGPFGEKLMASQKLSRAIVESQKLLLGIERGLKEGFKDSPIKSPGKKPAFLRKVTRNLKKEALTWPFKKKDVEKYLGQIRDVKTNINLALQIDNIEIVALRDQRDILEKLSVTRDAIFGSDADQHEPKCLEGTRMEIRSDIDKWVASSKDNSLFWLRGMAGTGKSTIARTVAYDFEKKGQLGGSFFFKKSQAGRNSASHFFPTLAYGLAKKIPVLLPHITKAIETDPDICKKTYKEQFDELVNKPLSSVKLPSIIVLVIDALDECEGDTDVPIILTFLGDLTKLQNIDLRIFVTSRPEYAPIKAFRLLNSAEIHYHDLALHEIERSIVSSDIHLYLQHEFARIQNDFSDELPDLWPGEEKIQQLVHIATPWFISAATICRFVEDKYSSPEIRLDQILASNPAHRCGMENVYSLYLSVFESFLSHLDKVNHHDNVTARDEIQRIISTVVMVASPASRESISELTGIDKSRILTRLKPFHSILMIPSEANMPIKTFHLSFRDYLVDEHHQIKNPFFIDVRETHRRIGQACIKIMSKGLRKDICGFKHPGILHTDMDPKIVKERISDSLKYACENWLFHLKQAQDKIEDDGPVHVFLQEYVLYWLEVTGIIGVSTKNIYAVDDLEALVADNGKSCKLSEFVRDIKRFIRSNQYIIAEAPLQIYFSGLCFAPQESLIRKKFADKHLTWAKKLPITVNSWGSLLGTLEHIDYQWQASNLAVFSPDGNILASDCGPTVRLWNPTSGVLLQTLTHPQPLKRANPRRPITWSIAFSPDGKLLYGCQTEYETIDVWDTISGKFLRSIECGEKLHCMALSPDGRQIATNDYMGSLKQWSAQTGALIRELDYRGYDDSFPNNSSSDRILMFSPDSRHLLAAQKAVIIWDAASGSLLRQLTQLTSEGNQYWRVTAVAFSPNGRNLATGVAGHEPSMNIWELSSGALVQTTRPELLNRSAVGALSFSPDGKQIFFGTVEAIAVWDMTSGSVVRISGDDWESVESLAVSPDGKQLVSGSHQSAVKFWDIASSEEGQGSAHYKNPIYHIVHYPDGKRFLSCQSPGILQVWDTETLDLQKVVNMSSDDRARIEHIAISADGTRKMGLFRKRSTSSATSTKLKRPPRSGTLRPEVPTIPPAPVARNINAPSLPPQAQQTSSSFAGPTNLAQRQSQNAFHNAAPHFNGAPFPLGGASGNEDGISTPVSQVSGLTHPSDAAPARSTAPSSVDAMSAVSSFRKNGQMMGTGPQVQLNGQRLSTSTVPDDGFYIANTSRNRRLSGASSVVGTESFDSRPSSMMTVTGMETGNRKAPPPPLRDNPSTSTLPQEWTDRDPSINTRFTHSPTPSESASMQSSVVYPQQPQPERRHHAGQGPPPGSAPPPPHLKFRPHHPHSQNPPPPSHLHNPNAPRLQRPPLPGHQYRPNSASQRLPPRFFPPPPTPRSGSYRNSQNMLPVLPENRRAFSLPSRSGSIRNRPPPPPSIPPTPGPKALALTFTSNHIECNNRHQVLLHTKNYHHALPCLTCRKVPTDGMLYCTFCAMRICKECAARLRKDWDGDITKGWGGVTSAVEEFSASLRPYARMVAGWGERSPPIPAKNAVGQLVWPTKTNTERVCGLLGVPYRPKTAPAATSVPFSFDPIPKTPDPTEHASFNFDSGLELESGPSTLSPPSPVTPPAFGGSGSEHRLPLAMTNGKQPFEAPGYGYSTSPQILSDSNPELVQPRPYHPVDTANILNTDPTRRALAYNNYPAGMPPLPPVPPPPPPPPNGTTLYRSNTGATTKTTKTTKSTKSTKTTQERPTTGHGNPSKASAFSSVRSTGGDKKRKGLMGLFNKK</sequence>
<dbReference type="Pfam" id="PF00400">
    <property type="entry name" value="WD40"/>
    <property type="match status" value="2"/>
</dbReference>
<dbReference type="Pfam" id="PF24883">
    <property type="entry name" value="NPHP3_N"/>
    <property type="match status" value="1"/>
</dbReference>
<dbReference type="Gene3D" id="3.40.50.300">
    <property type="entry name" value="P-loop containing nucleotide triphosphate hydrolases"/>
    <property type="match status" value="1"/>
</dbReference>
<feature type="compositionally biased region" description="Pro residues" evidence="7">
    <location>
        <begin position="1417"/>
        <end position="1428"/>
    </location>
</feature>
<dbReference type="Gene3D" id="2.130.10.10">
    <property type="entry name" value="YVTN repeat-like/Quinoprotein amine dehydrogenase"/>
    <property type="match status" value="2"/>
</dbReference>
<evidence type="ECO:0000256" key="5">
    <source>
        <dbReference type="ARBA" id="ARBA00043913"/>
    </source>
</evidence>
<feature type="region of interest" description="Disordered" evidence="7">
    <location>
        <begin position="1687"/>
        <end position="1725"/>
    </location>
</feature>
<dbReference type="GO" id="GO:1990234">
    <property type="term" value="C:transferase complex"/>
    <property type="evidence" value="ECO:0007669"/>
    <property type="project" value="UniProtKB-ARBA"/>
</dbReference>
<feature type="region of interest" description="Disordered" evidence="7">
    <location>
        <begin position="1151"/>
        <end position="1276"/>
    </location>
</feature>
<feature type="compositionally biased region" description="Polar residues" evidence="7">
    <location>
        <begin position="1198"/>
        <end position="1222"/>
    </location>
</feature>
<dbReference type="CDD" id="cd00200">
    <property type="entry name" value="WD40"/>
    <property type="match status" value="1"/>
</dbReference>
<feature type="compositionally biased region" description="Pro residues" evidence="7">
    <location>
        <begin position="1794"/>
        <end position="1810"/>
    </location>
</feature>
<dbReference type="InterPro" id="IPR011047">
    <property type="entry name" value="Quinoprotein_ADH-like_sf"/>
</dbReference>
<dbReference type="OrthoDB" id="674604at2759"/>
<accession>S8BUB2</accession>
<keyword evidence="2" id="KW-0677">Repeat</keyword>
<protein>
    <recommendedName>
        <fullName evidence="4">Mitochondrial division protein 1</fullName>
    </recommendedName>
</protein>
<name>S8BUB2_DACHA</name>
<feature type="compositionally biased region" description="Polar residues" evidence="7">
    <location>
        <begin position="1248"/>
        <end position="1257"/>
    </location>
</feature>
<evidence type="ECO:0000256" key="3">
    <source>
        <dbReference type="ARBA" id="ARBA00038415"/>
    </source>
</evidence>
<feature type="domain" description="Nephrocystin 3-like N-terminal" evidence="8">
    <location>
        <begin position="200"/>
        <end position="357"/>
    </location>
</feature>
<dbReference type="InterPro" id="IPR015943">
    <property type="entry name" value="WD40/YVTN_repeat-like_dom_sf"/>
</dbReference>
<dbReference type="PROSITE" id="PS50294">
    <property type="entry name" value="WD_REPEATS_REGION"/>
    <property type="match status" value="1"/>
</dbReference>
<evidence type="ECO:0000313" key="10">
    <source>
        <dbReference type="Proteomes" id="UP000015100"/>
    </source>
</evidence>
<reference evidence="10" key="2">
    <citation type="submission" date="2013-04" db="EMBL/GenBank/DDBJ databases">
        <title>Genomic mechanisms accounting for the adaptation to parasitism in nematode-trapping fungi.</title>
        <authorList>
            <person name="Ahren D.G."/>
        </authorList>
    </citation>
    <scope>NUCLEOTIDE SEQUENCE [LARGE SCALE GENOMIC DNA]</scope>
    <source>
        <strain evidence="10">CBS 200.50</strain>
    </source>
</reference>
<feature type="compositionally biased region" description="Polar residues" evidence="7">
    <location>
        <begin position="1811"/>
        <end position="1821"/>
    </location>
</feature>
<feature type="compositionally biased region" description="Polar residues" evidence="7">
    <location>
        <begin position="1379"/>
        <end position="1402"/>
    </location>
</feature>
<feature type="region of interest" description="Disordered" evidence="7">
    <location>
        <begin position="1794"/>
        <end position="1877"/>
    </location>
</feature>
<feature type="region of interest" description="Disordered" evidence="7">
    <location>
        <begin position="1509"/>
        <end position="1530"/>
    </location>
</feature>
<dbReference type="InterPro" id="IPR001680">
    <property type="entry name" value="WD40_rpt"/>
</dbReference>
<dbReference type="InterPro" id="IPR027417">
    <property type="entry name" value="P-loop_NTPase"/>
</dbReference>
<feature type="compositionally biased region" description="Low complexity" evidence="7">
    <location>
        <begin position="1699"/>
        <end position="1709"/>
    </location>
</feature>
<evidence type="ECO:0000256" key="6">
    <source>
        <dbReference type="PROSITE-ProRule" id="PRU00221"/>
    </source>
</evidence>
<dbReference type="eggNOG" id="KOG0266">
    <property type="taxonomic scope" value="Eukaryota"/>
</dbReference>
<feature type="compositionally biased region" description="Pro residues" evidence="7">
    <location>
        <begin position="1519"/>
        <end position="1530"/>
    </location>
</feature>
<reference evidence="9 10" key="1">
    <citation type="journal article" date="2013" name="PLoS Genet.">
        <title>Genomic mechanisms accounting for the adaptation to parasitism in nematode-trapping fungi.</title>
        <authorList>
            <person name="Meerupati T."/>
            <person name="Andersson K.M."/>
            <person name="Friman E."/>
            <person name="Kumar D."/>
            <person name="Tunlid A."/>
            <person name="Ahren D."/>
        </authorList>
    </citation>
    <scope>NUCLEOTIDE SEQUENCE [LARGE SCALE GENOMIC DNA]</scope>
    <source>
        <strain evidence="9 10">CBS 200.50</strain>
    </source>
</reference>
<feature type="compositionally biased region" description="Polar residues" evidence="7">
    <location>
        <begin position="1337"/>
        <end position="1349"/>
    </location>
</feature>
<comment type="caution">
    <text evidence="9">The sequence shown here is derived from an EMBL/GenBank/DDBJ whole genome shotgun (WGS) entry which is preliminary data.</text>
</comment>
<evidence type="ECO:0000259" key="8">
    <source>
        <dbReference type="Pfam" id="PF24883"/>
    </source>
</evidence>
<dbReference type="EMBL" id="AQGS01000522">
    <property type="protein sequence ID" value="EPS38877.1"/>
    <property type="molecule type" value="Genomic_DNA"/>
</dbReference>
<feature type="compositionally biased region" description="Basic residues" evidence="7">
    <location>
        <begin position="1865"/>
        <end position="1877"/>
    </location>
</feature>
<dbReference type="SUPFAM" id="SSF50998">
    <property type="entry name" value="Quinoprotein alcohol dehydrogenase-like"/>
    <property type="match status" value="1"/>
</dbReference>
<feature type="repeat" description="WD" evidence="6">
    <location>
        <begin position="1050"/>
        <end position="1084"/>
    </location>
</feature>
<gene>
    <name evidence="9" type="ORF">H072_7385</name>
</gene>
<evidence type="ECO:0000256" key="4">
    <source>
        <dbReference type="ARBA" id="ARBA00039789"/>
    </source>
</evidence>
<feature type="compositionally biased region" description="Polar residues" evidence="7">
    <location>
        <begin position="1840"/>
        <end position="1860"/>
    </location>
</feature>
<dbReference type="HOGENOM" id="CLU_236288_0_0_1"/>
<dbReference type="SMART" id="SM00320">
    <property type="entry name" value="WD40"/>
    <property type="match status" value="7"/>
</dbReference>
<keyword evidence="10" id="KW-1185">Reference proteome</keyword>
<dbReference type="STRING" id="1284197.S8BUB2"/>
<dbReference type="Proteomes" id="UP000015100">
    <property type="component" value="Unassembled WGS sequence"/>
</dbReference>
<keyword evidence="1 6" id="KW-0853">WD repeat</keyword>
<evidence type="ECO:0000256" key="7">
    <source>
        <dbReference type="SAM" id="MobiDB-lite"/>
    </source>
</evidence>
<dbReference type="InterPro" id="IPR056884">
    <property type="entry name" value="NPHP3-like_N"/>
</dbReference>